<dbReference type="EMBL" id="KN831768">
    <property type="protein sequence ID" value="KIM49082.1"/>
    <property type="molecule type" value="Genomic_DNA"/>
</dbReference>
<dbReference type="AlphaFoldDB" id="A0A0C2Z7H7"/>
<reference evidence="5 6" key="1">
    <citation type="submission" date="2014-04" db="EMBL/GenBank/DDBJ databases">
        <authorList>
            <consortium name="DOE Joint Genome Institute"/>
            <person name="Kuo A."/>
            <person name="Gay G."/>
            <person name="Dore J."/>
            <person name="Kohler A."/>
            <person name="Nagy L.G."/>
            <person name="Floudas D."/>
            <person name="Copeland A."/>
            <person name="Barry K.W."/>
            <person name="Cichocki N."/>
            <person name="Veneault-Fourrey C."/>
            <person name="LaButti K."/>
            <person name="Lindquist E.A."/>
            <person name="Lipzen A."/>
            <person name="Lundell T."/>
            <person name="Morin E."/>
            <person name="Murat C."/>
            <person name="Sun H."/>
            <person name="Tunlid A."/>
            <person name="Henrissat B."/>
            <person name="Grigoriev I.V."/>
            <person name="Hibbett D.S."/>
            <person name="Martin F."/>
            <person name="Nordberg H.P."/>
            <person name="Cantor M.N."/>
            <person name="Hua S.X."/>
        </authorList>
    </citation>
    <scope>NUCLEOTIDE SEQUENCE [LARGE SCALE GENOMIC DNA]</scope>
    <source>
        <strain evidence="6">h7</strain>
    </source>
</reference>
<keyword evidence="2" id="KW-0175">Coiled coil</keyword>
<evidence type="ECO:0000313" key="6">
    <source>
        <dbReference type="Proteomes" id="UP000053424"/>
    </source>
</evidence>
<dbReference type="GO" id="GO:0000381">
    <property type="term" value="P:regulation of alternative mRNA splicing, via spliceosome"/>
    <property type="evidence" value="ECO:0007669"/>
    <property type="project" value="InterPro"/>
</dbReference>
<feature type="region of interest" description="Disordered" evidence="3">
    <location>
        <begin position="155"/>
        <end position="181"/>
    </location>
</feature>
<feature type="region of interest" description="Disordered" evidence="3">
    <location>
        <begin position="1"/>
        <end position="61"/>
    </location>
</feature>
<dbReference type="PANTHER" id="PTHR47845">
    <property type="entry name" value="NUCLEAR SPECKLE SPLICING REGULATORY PROTEIN 1 HOMOLOG"/>
    <property type="match status" value="1"/>
</dbReference>
<dbReference type="OrthoDB" id="446635at2759"/>
<dbReference type="InterPro" id="IPR053246">
    <property type="entry name" value="NS_splicing_regulatory_protein"/>
</dbReference>
<feature type="domain" description="Nuclear speckle splicing regulatory protein 1 N-terminal" evidence="4">
    <location>
        <begin position="60"/>
        <end position="175"/>
    </location>
</feature>
<feature type="compositionally biased region" description="Polar residues" evidence="3">
    <location>
        <begin position="269"/>
        <end position="290"/>
    </location>
</feature>
<sequence length="370" mass="42372">MKLSITFNKPKKPAQPVNPILPPSSAFGTGVDEEVDDDLSTSKDPPPHAVHAQGSSKLMKKRMEAERRIDETVYEYDEVWDKMQEAKQLQQTAKAVDANARKPKYMQNLLSSAATRKLDHLRAEEKMMQREREAEGDLYQDKESFVTQAYKDQMEEVRRAEEEERKRDELRKKQGGSSTGMTHFYRQILEESAKNHEATVAATEKRFIGPQPPTDNLTIVKPVDFAPLADSELAKRAREAGKEVELNDDNQIVDKRELLSAGLNLSLPNTRTLSSRSNKSETQNAQSAQTHRAVGTAATRREINERRTKEIQQQMEAERLRNELSQKETADRALQRIIAKRNNKDDVESARARYLERKRRKLEEGEETKT</sequence>
<proteinExistence type="inferred from homology"/>
<dbReference type="PANTHER" id="PTHR47845:SF1">
    <property type="entry name" value="NUCLEAR SPECKLE SPLICING REGULATORY PROTEIN 1 HOMOLOG"/>
    <property type="match status" value="1"/>
</dbReference>
<accession>A0A0C2Z7H7</accession>
<keyword evidence="6" id="KW-1185">Reference proteome</keyword>
<evidence type="ECO:0000256" key="2">
    <source>
        <dbReference type="ARBA" id="ARBA00023054"/>
    </source>
</evidence>
<evidence type="ECO:0000313" key="5">
    <source>
        <dbReference type="EMBL" id="KIM49082.1"/>
    </source>
</evidence>
<organism evidence="5 6">
    <name type="scientific">Hebeloma cylindrosporum</name>
    <dbReference type="NCBI Taxonomy" id="76867"/>
    <lineage>
        <taxon>Eukaryota</taxon>
        <taxon>Fungi</taxon>
        <taxon>Dikarya</taxon>
        <taxon>Basidiomycota</taxon>
        <taxon>Agaricomycotina</taxon>
        <taxon>Agaricomycetes</taxon>
        <taxon>Agaricomycetidae</taxon>
        <taxon>Agaricales</taxon>
        <taxon>Agaricineae</taxon>
        <taxon>Hymenogastraceae</taxon>
        <taxon>Hebeloma</taxon>
    </lineage>
</organism>
<dbReference type="InterPro" id="IPR018612">
    <property type="entry name" value="NSRP1_N"/>
</dbReference>
<dbReference type="HOGENOM" id="CLU_042321_1_0_1"/>
<gene>
    <name evidence="5" type="ORF">M413DRAFT_438246</name>
</gene>
<reference evidence="6" key="2">
    <citation type="submission" date="2015-01" db="EMBL/GenBank/DDBJ databases">
        <title>Evolutionary Origins and Diversification of the Mycorrhizal Mutualists.</title>
        <authorList>
            <consortium name="DOE Joint Genome Institute"/>
            <consortium name="Mycorrhizal Genomics Consortium"/>
            <person name="Kohler A."/>
            <person name="Kuo A."/>
            <person name="Nagy L.G."/>
            <person name="Floudas D."/>
            <person name="Copeland A."/>
            <person name="Barry K.W."/>
            <person name="Cichocki N."/>
            <person name="Veneault-Fourrey C."/>
            <person name="LaButti K."/>
            <person name="Lindquist E.A."/>
            <person name="Lipzen A."/>
            <person name="Lundell T."/>
            <person name="Morin E."/>
            <person name="Murat C."/>
            <person name="Riley R."/>
            <person name="Ohm R."/>
            <person name="Sun H."/>
            <person name="Tunlid A."/>
            <person name="Henrissat B."/>
            <person name="Grigoriev I.V."/>
            <person name="Hibbett D.S."/>
            <person name="Martin F."/>
        </authorList>
    </citation>
    <scope>NUCLEOTIDE SEQUENCE [LARGE SCALE GENOMIC DNA]</scope>
    <source>
        <strain evidence="6">h7</strain>
    </source>
</reference>
<feature type="compositionally biased region" description="Basic and acidic residues" evidence="3">
    <location>
        <begin position="155"/>
        <end position="172"/>
    </location>
</feature>
<name>A0A0C2Z7H7_HEBCY</name>
<dbReference type="STRING" id="686832.A0A0C2Z7H7"/>
<evidence type="ECO:0000256" key="3">
    <source>
        <dbReference type="SAM" id="MobiDB-lite"/>
    </source>
</evidence>
<dbReference type="Proteomes" id="UP000053424">
    <property type="component" value="Unassembled WGS sequence"/>
</dbReference>
<evidence type="ECO:0000259" key="4">
    <source>
        <dbReference type="Pfam" id="PF09745"/>
    </source>
</evidence>
<comment type="similarity">
    <text evidence="1">Belongs to the NSRP1 family.</text>
</comment>
<feature type="region of interest" description="Disordered" evidence="3">
    <location>
        <begin position="269"/>
        <end position="305"/>
    </location>
</feature>
<dbReference type="Pfam" id="PF09745">
    <property type="entry name" value="NSRP1_N"/>
    <property type="match status" value="1"/>
</dbReference>
<evidence type="ECO:0000256" key="1">
    <source>
        <dbReference type="ARBA" id="ARBA00010126"/>
    </source>
</evidence>
<protein>
    <recommendedName>
        <fullName evidence="4">Nuclear speckle splicing regulatory protein 1 N-terminal domain-containing protein</fullName>
    </recommendedName>
</protein>